<dbReference type="EMBL" id="FOYS01000005">
    <property type="protein sequence ID" value="SFR64745.1"/>
    <property type="molecule type" value="Genomic_DNA"/>
</dbReference>
<protein>
    <submittedName>
        <fullName evidence="3">Predicted dehydrogenase</fullName>
    </submittedName>
</protein>
<dbReference type="InterPro" id="IPR000683">
    <property type="entry name" value="Gfo/Idh/MocA-like_OxRdtase_N"/>
</dbReference>
<feature type="domain" description="Gfo/Idh/MocA-like oxidoreductase N-terminal" evidence="1">
    <location>
        <begin position="4"/>
        <end position="121"/>
    </location>
</feature>
<keyword evidence="4" id="KW-1185">Reference proteome</keyword>
<dbReference type="Pfam" id="PF01408">
    <property type="entry name" value="GFO_IDH_MocA"/>
    <property type="match status" value="1"/>
</dbReference>
<dbReference type="InterPro" id="IPR055170">
    <property type="entry name" value="GFO_IDH_MocA-like_dom"/>
</dbReference>
<feature type="domain" description="GFO/IDH/MocA-like oxidoreductase" evidence="2">
    <location>
        <begin position="145"/>
        <end position="240"/>
    </location>
</feature>
<dbReference type="InterPro" id="IPR052515">
    <property type="entry name" value="Gfo/Idh/MocA_Oxidoreductase"/>
</dbReference>
<dbReference type="InterPro" id="IPR036291">
    <property type="entry name" value="NAD(P)-bd_dom_sf"/>
</dbReference>
<dbReference type="SUPFAM" id="SSF55347">
    <property type="entry name" value="Glyceraldehyde-3-phosphate dehydrogenase-like, C-terminal domain"/>
    <property type="match status" value="1"/>
</dbReference>
<evidence type="ECO:0000313" key="4">
    <source>
        <dbReference type="Proteomes" id="UP000243250"/>
    </source>
</evidence>
<dbReference type="AlphaFoldDB" id="A0A1I6IDA0"/>
<dbReference type="Proteomes" id="UP000243250">
    <property type="component" value="Unassembled WGS sequence"/>
</dbReference>
<dbReference type="SUPFAM" id="SSF51735">
    <property type="entry name" value="NAD(P)-binding Rossmann-fold domains"/>
    <property type="match status" value="1"/>
</dbReference>
<dbReference type="STRING" id="555875.SAMN04488124_3088"/>
<dbReference type="PANTHER" id="PTHR43249">
    <property type="entry name" value="UDP-N-ACETYL-2-AMINO-2-DEOXY-D-GLUCURONATE OXIDASE"/>
    <property type="match status" value="1"/>
</dbReference>
<dbReference type="PANTHER" id="PTHR43249:SF1">
    <property type="entry name" value="D-GLUCOSIDE 3-DEHYDROGENASE"/>
    <property type="match status" value="1"/>
</dbReference>
<dbReference type="Gene3D" id="3.40.50.720">
    <property type="entry name" value="NAD(P)-binding Rossmann-like Domain"/>
    <property type="match status" value="1"/>
</dbReference>
<reference evidence="4" key="1">
    <citation type="submission" date="2016-10" db="EMBL/GenBank/DDBJ databases">
        <authorList>
            <person name="Varghese N."/>
            <person name="Submissions S."/>
        </authorList>
    </citation>
    <scope>NUCLEOTIDE SEQUENCE [LARGE SCALE GENOMIC DNA]</scope>
    <source>
        <strain evidence="4">CGMCC 1.8711</strain>
    </source>
</reference>
<name>A0A1I6IDA0_9EURY</name>
<evidence type="ECO:0000313" key="3">
    <source>
        <dbReference type="EMBL" id="SFR64745.1"/>
    </source>
</evidence>
<dbReference type="GO" id="GO:0000166">
    <property type="term" value="F:nucleotide binding"/>
    <property type="evidence" value="ECO:0007669"/>
    <property type="project" value="InterPro"/>
</dbReference>
<evidence type="ECO:0000259" key="1">
    <source>
        <dbReference type="Pfam" id="PF01408"/>
    </source>
</evidence>
<dbReference type="RefSeq" id="WP_089882583.1">
    <property type="nucleotide sequence ID" value="NZ_FOYS01000005.1"/>
</dbReference>
<dbReference type="Gene3D" id="3.30.360.10">
    <property type="entry name" value="Dihydrodipicolinate Reductase, domain 2"/>
    <property type="match status" value="1"/>
</dbReference>
<gene>
    <name evidence="3" type="ORF">SAMN04488124_3088</name>
</gene>
<proteinExistence type="predicted"/>
<sequence length="330" mass="35430">MTVDIAFIGAGGIGSIHLNNIEDVDAANVVAICDVSEDAATTAADRFDATAYTDHEEMLEAESLDALFVAVPPFAHTNQETLAVEHDIDLFVEKPIAVSASTAETVDDAIAAAGVHSQVGHMYRYASVVERAKEILDGRDVALLDGRWLGGVPPSGWWGVKEKSGGQLVEQTAHIFDLVRYFGGEVDDVCAASGKNVVGDEIDFYDTASATMTHENGAVSHVSTSSASPEELIDLHVVGDGVKLHLEFRFEGEDPPRALGRLTGTVDGERIELEDDEDAWKREVEAFVEAVETDDASLLRSPYRDARGTFELTLSVDDALESAVPEAVKQ</sequence>
<dbReference type="Pfam" id="PF22725">
    <property type="entry name" value="GFO_IDH_MocA_C3"/>
    <property type="match status" value="1"/>
</dbReference>
<accession>A0A1I6IDA0</accession>
<evidence type="ECO:0000259" key="2">
    <source>
        <dbReference type="Pfam" id="PF22725"/>
    </source>
</evidence>
<dbReference type="OrthoDB" id="282474at2157"/>
<organism evidence="3 4">
    <name type="scientific">Halogeometricum limi</name>
    <dbReference type="NCBI Taxonomy" id="555875"/>
    <lineage>
        <taxon>Archaea</taxon>
        <taxon>Methanobacteriati</taxon>
        <taxon>Methanobacteriota</taxon>
        <taxon>Stenosarchaea group</taxon>
        <taxon>Halobacteria</taxon>
        <taxon>Halobacteriales</taxon>
        <taxon>Haloferacaceae</taxon>
        <taxon>Halogeometricum</taxon>
    </lineage>
</organism>